<evidence type="ECO:0000313" key="4">
    <source>
        <dbReference type="Proteomes" id="UP000192520"/>
    </source>
</evidence>
<dbReference type="Gene3D" id="1.20.144.10">
    <property type="entry name" value="Phosphatidic acid phosphatase type 2/haloperoxidase"/>
    <property type="match status" value="1"/>
</dbReference>
<comment type="caution">
    <text evidence="3">The sequence shown here is derived from an EMBL/GenBank/DDBJ whole genome shotgun (WGS) entry which is preliminary data.</text>
</comment>
<evidence type="ECO:0000256" key="1">
    <source>
        <dbReference type="SAM" id="Phobius"/>
    </source>
</evidence>
<dbReference type="AlphaFoldDB" id="A0A1W9NYN4"/>
<reference evidence="4" key="1">
    <citation type="submission" date="2017-03" db="EMBL/GenBank/DDBJ databases">
        <title>Novel pathways for hydrocarbon cycling and metabolic interdependencies in hydrothermal sediment communities.</title>
        <authorList>
            <person name="Dombrowski N."/>
            <person name="Seitz K."/>
            <person name="Teske A."/>
            <person name="Baker B."/>
        </authorList>
    </citation>
    <scope>NUCLEOTIDE SEQUENCE [LARGE SCALE GENOMIC DNA]</scope>
</reference>
<dbReference type="PANTHER" id="PTHR14969:SF13">
    <property type="entry name" value="AT30094P"/>
    <property type="match status" value="1"/>
</dbReference>
<keyword evidence="1" id="KW-0812">Transmembrane</keyword>
<evidence type="ECO:0000259" key="2">
    <source>
        <dbReference type="SMART" id="SM00014"/>
    </source>
</evidence>
<organism evidence="3 4">
    <name type="scientific">candidate division CPR3 bacterium 4484_211</name>
    <dbReference type="NCBI Taxonomy" id="1968527"/>
    <lineage>
        <taxon>Bacteria</taxon>
        <taxon>Bacteria division CPR3</taxon>
    </lineage>
</organism>
<dbReference type="Proteomes" id="UP000192520">
    <property type="component" value="Unassembled WGS sequence"/>
</dbReference>
<feature type="transmembrane region" description="Helical" evidence="1">
    <location>
        <begin position="134"/>
        <end position="151"/>
    </location>
</feature>
<dbReference type="Pfam" id="PF01569">
    <property type="entry name" value="PAP2"/>
    <property type="match status" value="1"/>
</dbReference>
<gene>
    <name evidence="3" type="ORF">B5M47_01395</name>
</gene>
<protein>
    <recommendedName>
        <fullName evidence="2">Phosphatidic acid phosphatase type 2/haloperoxidase domain-containing protein</fullName>
    </recommendedName>
</protein>
<name>A0A1W9NYN4_UNCC3</name>
<dbReference type="InterPro" id="IPR036938">
    <property type="entry name" value="PAP2/HPO_sf"/>
</dbReference>
<proteinExistence type="predicted"/>
<accession>A0A1W9NYN4</accession>
<dbReference type="STRING" id="1968527.B5M47_01395"/>
<keyword evidence="1" id="KW-0472">Membrane</keyword>
<dbReference type="EMBL" id="MZGJ01000006">
    <property type="protein sequence ID" value="OQX51255.1"/>
    <property type="molecule type" value="Genomic_DNA"/>
</dbReference>
<feature type="transmembrane region" description="Helical" evidence="1">
    <location>
        <begin position="157"/>
        <end position="176"/>
    </location>
</feature>
<feature type="transmembrane region" description="Helical" evidence="1">
    <location>
        <begin position="75"/>
        <end position="97"/>
    </location>
</feature>
<sequence>MHVGPRAGEVFKGIMSGILDQVLHLDVAVFQFLYSFPHWLFLNWVMSFFSALGSAGLVWVLISAIAVWPKKDFRLFLRLMAVLGIVFFSVLVLKQAFHRPRPFNGGFSFPSGHAAGSFAMSAVLSSIKKKWRRSLLILAVIVSYSRVYLGRHYPLDVIAGSLMGIGLGLAFSRILVQNKENWLPD</sequence>
<feature type="transmembrane region" description="Helical" evidence="1">
    <location>
        <begin position="41"/>
        <end position="68"/>
    </location>
</feature>
<dbReference type="SUPFAM" id="SSF48317">
    <property type="entry name" value="Acid phosphatase/Vanadium-dependent haloperoxidase"/>
    <property type="match status" value="1"/>
</dbReference>
<feature type="domain" description="Phosphatidic acid phosphatase type 2/haloperoxidase" evidence="2">
    <location>
        <begin position="77"/>
        <end position="172"/>
    </location>
</feature>
<evidence type="ECO:0000313" key="3">
    <source>
        <dbReference type="EMBL" id="OQX51255.1"/>
    </source>
</evidence>
<dbReference type="InterPro" id="IPR000326">
    <property type="entry name" value="PAP2/HPO"/>
</dbReference>
<dbReference type="PANTHER" id="PTHR14969">
    <property type="entry name" value="SPHINGOSINE-1-PHOSPHATE PHOSPHOHYDROLASE"/>
    <property type="match status" value="1"/>
</dbReference>
<keyword evidence="1" id="KW-1133">Transmembrane helix</keyword>
<dbReference type="SMART" id="SM00014">
    <property type="entry name" value="acidPPc"/>
    <property type="match status" value="1"/>
</dbReference>
<dbReference type="CDD" id="cd03392">
    <property type="entry name" value="PAP2_like_2"/>
    <property type="match status" value="1"/>
</dbReference>